<accession>A0A4R1NAR3</accession>
<evidence type="ECO:0000313" key="2">
    <source>
        <dbReference type="Proteomes" id="UP000295673"/>
    </source>
</evidence>
<protein>
    <submittedName>
        <fullName evidence="1">Uncharacterized protein</fullName>
    </submittedName>
</protein>
<dbReference type="EMBL" id="SMGR01000002">
    <property type="protein sequence ID" value="TCL01199.1"/>
    <property type="molecule type" value="Genomic_DNA"/>
</dbReference>
<keyword evidence="2" id="KW-1185">Reference proteome</keyword>
<dbReference type="Proteomes" id="UP000295673">
    <property type="component" value="Unassembled WGS sequence"/>
</dbReference>
<gene>
    <name evidence="1" type="ORF">BXY66_2510</name>
</gene>
<evidence type="ECO:0000313" key="1">
    <source>
        <dbReference type="EMBL" id="TCL01199.1"/>
    </source>
</evidence>
<name>A0A4R1NAR3_9RHOB</name>
<comment type="caution">
    <text evidence="1">The sequence shown here is derived from an EMBL/GenBank/DDBJ whole genome shotgun (WGS) entry which is preliminary data.</text>
</comment>
<sequence length="242" mass="25860">MPATAFSLFCDAAAALRLVVSIACSQSKCSCIFLLLFQLVDFSYDGVCLGACVALVNVLPFLFAGFLGLGSCAGTGAFVDGRNFVDGSISVGQMANLAFLVEPPVAHLRIVKFRPKLRCVFDCILSGKAKRAPWPAATAGFLLHIEENEMGVRVPDVVAMLVVNCHNIPGDAFGQPFSKCACQSLSLLLCSLHRELNDKSLTDTPLSLLSFFLRHCGRLTSGAARKSFLDHNASSLRPSDIA</sequence>
<proteinExistence type="predicted"/>
<organism evidence="1 2">
    <name type="scientific">Shimia isoporae</name>
    <dbReference type="NCBI Taxonomy" id="647720"/>
    <lineage>
        <taxon>Bacteria</taxon>
        <taxon>Pseudomonadati</taxon>
        <taxon>Pseudomonadota</taxon>
        <taxon>Alphaproteobacteria</taxon>
        <taxon>Rhodobacterales</taxon>
        <taxon>Roseobacteraceae</taxon>
    </lineage>
</organism>
<dbReference type="AlphaFoldDB" id="A0A4R1NAR3"/>
<reference evidence="1 2" key="1">
    <citation type="submission" date="2019-03" db="EMBL/GenBank/DDBJ databases">
        <title>Genomic Encyclopedia of Archaeal and Bacterial Type Strains, Phase II (KMG-II): from individual species to whole genera.</title>
        <authorList>
            <person name="Goeker M."/>
        </authorList>
    </citation>
    <scope>NUCLEOTIDE SEQUENCE [LARGE SCALE GENOMIC DNA]</scope>
    <source>
        <strain evidence="1 2">DSM 26433</strain>
    </source>
</reference>